<dbReference type="EMBL" id="MT631043">
    <property type="protein sequence ID" value="QNO44933.1"/>
    <property type="molecule type" value="Genomic_DNA"/>
</dbReference>
<name>A0A7G9YE64_9EURY</name>
<proteinExistence type="predicted"/>
<reference evidence="3" key="1">
    <citation type="submission" date="2020-06" db="EMBL/GenBank/DDBJ databases">
        <title>Unique genomic features of the anaerobic methanotrophic archaea.</title>
        <authorList>
            <person name="Chadwick G.L."/>
            <person name="Skennerton C.T."/>
            <person name="Laso-Perez R."/>
            <person name="Leu A.O."/>
            <person name="Speth D.R."/>
            <person name="Yu H."/>
            <person name="Morgan-Lang C."/>
            <person name="Hatzenpichler R."/>
            <person name="Goudeau D."/>
            <person name="Malmstrom R."/>
            <person name="Brazelton W.J."/>
            <person name="Woyke T."/>
            <person name="Hallam S.J."/>
            <person name="Tyson G.W."/>
            <person name="Wegener G."/>
            <person name="Boetius A."/>
            <person name="Orphan V."/>
        </authorList>
    </citation>
    <scope>NUCLEOTIDE SEQUENCE</scope>
</reference>
<dbReference type="EMBL" id="MT630991">
    <property type="protein sequence ID" value="QNO44626.1"/>
    <property type="molecule type" value="Genomic_DNA"/>
</dbReference>
<evidence type="ECO:0000313" key="3">
    <source>
        <dbReference type="EMBL" id="QNO46298.1"/>
    </source>
</evidence>
<accession>A0A7G9YE64</accession>
<evidence type="ECO:0000313" key="1">
    <source>
        <dbReference type="EMBL" id="QNO44626.1"/>
    </source>
</evidence>
<gene>
    <name evidence="1" type="ORF">ALDOFIIM_00005</name>
    <name evidence="2" type="ORF">DMHHAFJO_00004</name>
    <name evidence="3" type="ORF">FKGNILIC_00005</name>
</gene>
<dbReference type="EMBL" id="MT631184">
    <property type="protein sequence ID" value="QNO46298.1"/>
    <property type="molecule type" value="Genomic_DNA"/>
</dbReference>
<dbReference type="AlphaFoldDB" id="A0A7G9YE64"/>
<evidence type="ECO:0000313" key="2">
    <source>
        <dbReference type="EMBL" id="QNO44933.1"/>
    </source>
</evidence>
<sequence length="152" mass="17607">MGKISSERIIQRASSTCSVHNSKHFVPHRKKQSFAPEGLDGCGNCSNQRHDLLQTPKRKVNCGRCCCAAPVFQENELQSSPPYTRDRRWIRQAWQVRSYLLYLEMFFHWYASHTFFVICSENSHTTKITSGNRGRQTLLNRIKSPKLPSLHL</sequence>
<protein>
    <submittedName>
        <fullName evidence="3">Uncharacterized protein</fullName>
    </submittedName>
</protein>
<organism evidence="3">
    <name type="scientific">Candidatus Methanogaster sp. ANME-2c ERB4</name>
    <dbReference type="NCBI Taxonomy" id="2759911"/>
    <lineage>
        <taxon>Archaea</taxon>
        <taxon>Methanobacteriati</taxon>
        <taxon>Methanobacteriota</taxon>
        <taxon>Stenosarchaea group</taxon>
        <taxon>Methanomicrobia</taxon>
        <taxon>Methanosarcinales</taxon>
        <taxon>ANME-2 cluster</taxon>
        <taxon>Candidatus Methanogasteraceae</taxon>
        <taxon>Candidatus Methanogaster</taxon>
    </lineage>
</organism>